<name>A0AB34TJ98_STEMA</name>
<organism evidence="1 2">
    <name type="scientific">Stenotrophomonas maltophilia</name>
    <name type="common">Pseudomonas maltophilia</name>
    <name type="synonym">Xanthomonas maltophilia</name>
    <dbReference type="NCBI Taxonomy" id="40324"/>
    <lineage>
        <taxon>Bacteria</taxon>
        <taxon>Pseudomonadati</taxon>
        <taxon>Pseudomonadota</taxon>
        <taxon>Gammaproteobacteria</taxon>
        <taxon>Lysobacterales</taxon>
        <taxon>Lysobacteraceae</taxon>
        <taxon>Stenotrophomonas</taxon>
        <taxon>Stenotrophomonas maltophilia group</taxon>
    </lineage>
</organism>
<accession>A0AB34TJ98</accession>
<dbReference type="AlphaFoldDB" id="A0AB34TJ98"/>
<protein>
    <submittedName>
        <fullName evidence="1">Uncharacterized protein</fullName>
    </submittedName>
</protein>
<proteinExistence type="predicted"/>
<dbReference type="Proteomes" id="UP000037632">
    <property type="component" value="Unassembled WGS sequence"/>
</dbReference>
<gene>
    <name evidence="1" type="ORF">VL23_07320</name>
</gene>
<evidence type="ECO:0000313" key="2">
    <source>
        <dbReference type="Proteomes" id="UP000037632"/>
    </source>
</evidence>
<dbReference type="EMBL" id="JZIW01000001">
    <property type="protein sequence ID" value="KOO83042.1"/>
    <property type="molecule type" value="Genomic_DNA"/>
</dbReference>
<evidence type="ECO:0000313" key="1">
    <source>
        <dbReference type="EMBL" id="KOO83042.1"/>
    </source>
</evidence>
<reference evidence="1 2" key="1">
    <citation type="journal article" date="2015" name="Antimicrob. Agents Chemother.">
        <title>Whole-Genome Sequencing Identifies Emergence of a Quinolone Resistance Mutation in a Case of Stenotrophomonas maltophilia Bacteremia.</title>
        <authorList>
            <person name="Pak T.R."/>
            <person name="Altman D.R."/>
            <person name="Attie O."/>
            <person name="Sebra R."/>
            <person name="Hamula C.L."/>
            <person name="Lewis M."/>
            <person name="Deikus G."/>
            <person name="Newman L.C."/>
            <person name="Fang G."/>
            <person name="Hand J."/>
            <person name="Papel G."/>
            <person name="Wallach F."/>
            <person name="Schadt E.E."/>
            <person name="Huprikar S."/>
            <person name="van Bakel H."/>
            <person name="Kasarskis A."/>
            <person name="Bashir A."/>
        </authorList>
    </citation>
    <scope>NUCLEOTIDE SEQUENCE [LARGE SCALE GENOMIC DNA]</scope>
    <source>
        <strain evidence="1 2">ISMMS6</strain>
    </source>
</reference>
<sequence>MALGVARFFIGFIDVQPELNAALTQGEQRARRKRDTTVAAAHEKTAEQIRSEACQRLPYGEIAGELIEDFEDLSVQIFRLTTLRIKLPAASLGDTHGARLVASEFLALVMRCGWGRPEQGTDLFGQEVVSEESEGYQGMIECCHANPVVLFGMYSSV</sequence>
<comment type="caution">
    <text evidence="1">The sequence shown here is derived from an EMBL/GenBank/DDBJ whole genome shotgun (WGS) entry which is preliminary data.</text>
</comment>